<evidence type="ECO:0000313" key="3">
    <source>
        <dbReference type="Proteomes" id="UP000193498"/>
    </source>
</evidence>
<feature type="domain" description="Arrestin C-terminal-like" evidence="1">
    <location>
        <begin position="165"/>
        <end position="302"/>
    </location>
</feature>
<dbReference type="Pfam" id="PF00339">
    <property type="entry name" value="Arrestin_N"/>
    <property type="match status" value="1"/>
</dbReference>
<gene>
    <name evidence="2" type="ORF">K493DRAFT_348637</name>
</gene>
<dbReference type="GO" id="GO:0005829">
    <property type="term" value="C:cytosol"/>
    <property type="evidence" value="ECO:0007669"/>
    <property type="project" value="TreeGrafter"/>
</dbReference>
<sequence>MALVKMLLPRFEVELERDTIMKRFDFDSNVSNFIRGRVLFHPKIKTNLNELVLVLEGKLSVDPPDGYKNLEKTIIQQKLILCAQSDQGVSLSPACHEYAFELCIPGDLPESFRGDYGSLAYKIRAFGTISDYWSLSSIKTERNLHILRDMSPLYDTYSKSISGTWQNSVSYEATIPSNGFAPGDVIPVRFKYHVENDNVRVNLAISYLREISVYRTPSSESTAGGILREDHKTIDLDGYYDENSTEGDCELKLKVPANLTSFGCISEYSQLTHKVCFRVDCILNGEHESIVFTLPVYILPDHYTKLSPDSHAEDELPTYDIIPPPPSYEAILPRNHEQQPISCENIPASPMYSHVVVS</sequence>
<dbReference type="EMBL" id="MCFE01000099">
    <property type="protein sequence ID" value="ORX99333.1"/>
    <property type="molecule type" value="Genomic_DNA"/>
</dbReference>
<dbReference type="GO" id="GO:0070086">
    <property type="term" value="P:ubiquitin-dependent endocytosis"/>
    <property type="evidence" value="ECO:0007669"/>
    <property type="project" value="TreeGrafter"/>
</dbReference>
<dbReference type="Proteomes" id="UP000193498">
    <property type="component" value="Unassembled WGS sequence"/>
</dbReference>
<evidence type="ECO:0000313" key="2">
    <source>
        <dbReference type="EMBL" id="ORX99333.1"/>
    </source>
</evidence>
<dbReference type="InParanoid" id="A0A1Y1YNC5"/>
<dbReference type="InterPro" id="IPR011021">
    <property type="entry name" value="Arrestin-like_N"/>
</dbReference>
<evidence type="ECO:0000259" key="1">
    <source>
        <dbReference type="SMART" id="SM01017"/>
    </source>
</evidence>
<dbReference type="PANTHER" id="PTHR11188:SF17">
    <property type="entry name" value="FI21816P1"/>
    <property type="match status" value="1"/>
</dbReference>
<dbReference type="AlphaFoldDB" id="A0A1Y1YNC5"/>
<dbReference type="InterPro" id="IPR011022">
    <property type="entry name" value="Arrestin_C-like"/>
</dbReference>
<keyword evidence="3" id="KW-1185">Reference proteome</keyword>
<dbReference type="SMART" id="SM01017">
    <property type="entry name" value="Arrestin_C"/>
    <property type="match status" value="1"/>
</dbReference>
<dbReference type="GO" id="GO:0030674">
    <property type="term" value="F:protein-macromolecule adaptor activity"/>
    <property type="evidence" value="ECO:0007669"/>
    <property type="project" value="TreeGrafter"/>
</dbReference>
<dbReference type="GO" id="GO:0005886">
    <property type="term" value="C:plasma membrane"/>
    <property type="evidence" value="ECO:0007669"/>
    <property type="project" value="TreeGrafter"/>
</dbReference>
<comment type="caution">
    <text evidence="2">The sequence shown here is derived from an EMBL/GenBank/DDBJ whole genome shotgun (WGS) entry which is preliminary data.</text>
</comment>
<name>A0A1Y1YNC5_9FUNG</name>
<dbReference type="Gene3D" id="2.60.40.640">
    <property type="match status" value="2"/>
</dbReference>
<dbReference type="Pfam" id="PF02752">
    <property type="entry name" value="Arrestin_C"/>
    <property type="match status" value="1"/>
</dbReference>
<accession>A0A1Y1YNC5</accession>
<dbReference type="PANTHER" id="PTHR11188">
    <property type="entry name" value="ARRESTIN DOMAIN CONTAINING PROTEIN"/>
    <property type="match status" value="1"/>
</dbReference>
<organism evidence="2 3">
    <name type="scientific">Basidiobolus meristosporus CBS 931.73</name>
    <dbReference type="NCBI Taxonomy" id="1314790"/>
    <lineage>
        <taxon>Eukaryota</taxon>
        <taxon>Fungi</taxon>
        <taxon>Fungi incertae sedis</taxon>
        <taxon>Zoopagomycota</taxon>
        <taxon>Entomophthoromycotina</taxon>
        <taxon>Basidiobolomycetes</taxon>
        <taxon>Basidiobolales</taxon>
        <taxon>Basidiobolaceae</taxon>
        <taxon>Basidiobolus</taxon>
    </lineage>
</organism>
<dbReference type="InterPro" id="IPR050357">
    <property type="entry name" value="Arrestin_domain-protein"/>
</dbReference>
<reference evidence="2 3" key="1">
    <citation type="submission" date="2016-07" db="EMBL/GenBank/DDBJ databases">
        <title>Pervasive Adenine N6-methylation of Active Genes in Fungi.</title>
        <authorList>
            <consortium name="DOE Joint Genome Institute"/>
            <person name="Mondo S.J."/>
            <person name="Dannebaum R.O."/>
            <person name="Kuo R.C."/>
            <person name="Labutti K."/>
            <person name="Haridas S."/>
            <person name="Kuo A."/>
            <person name="Salamov A."/>
            <person name="Ahrendt S.R."/>
            <person name="Lipzen A."/>
            <person name="Sullivan W."/>
            <person name="Andreopoulos W.B."/>
            <person name="Clum A."/>
            <person name="Lindquist E."/>
            <person name="Daum C."/>
            <person name="Ramamoorthy G.K."/>
            <person name="Gryganskyi A."/>
            <person name="Culley D."/>
            <person name="Magnuson J.K."/>
            <person name="James T.Y."/>
            <person name="O'Malley M.A."/>
            <person name="Stajich J.E."/>
            <person name="Spatafora J.W."/>
            <person name="Visel A."/>
            <person name="Grigoriev I.V."/>
        </authorList>
    </citation>
    <scope>NUCLEOTIDE SEQUENCE [LARGE SCALE GENOMIC DNA]</scope>
    <source>
        <strain evidence="2 3">CBS 931.73</strain>
    </source>
</reference>
<dbReference type="InterPro" id="IPR014752">
    <property type="entry name" value="Arrestin-like_C"/>
</dbReference>
<dbReference type="STRING" id="1314790.A0A1Y1YNC5"/>
<dbReference type="OrthoDB" id="2333384at2759"/>
<dbReference type="GO" id="GO:0031625">
    <property type="term" value="F:ubiquitin protein ligase binding"/>
    <property type="evidence" value="ECO:0007669"/>
    <property type="project" value="TreeGrafter"/>
</dbReference>
<protein>
    <recommendedName>
        <fullName evidence="1">Arrestin C-terminal-like domain-containing protein</fullName>
    </recommendedName>
</protein>
<proteinExistence type="predicted"/>